<comment type="similarity">
    <text evidence="2">Belongs to the GTP-binding SRP family.</text>
</comment>
<evidence type="ECO:0000256" key="6">
    <source>
        <dbReference type="ARBA" id="ARBA00022741"/>
    </source>
</evidence>
<keyword evidence="17" id="KW-0282">Flagellum</keyword>
<keyword evidence="4" id="KW-0813">Transport</keyword>
<evidence type="ECO:0000256" key="1">
    <source>
        <dbReference type="ARBA" id="ARBA00004413"/>
    </source>
</evidence>
<evidence type="ECO:0000313" key="17">
    <source>
        <dbReference type="EMBL" id="MFD2044120.1"/>
    </source>
</evidence>
<dbReference type="InterPro" id="IPR020006">
    <property type="entry name" value="FlhF"/>
</dbReference>
<evidence type="ECO:0000256" key="5">
    <source>
        <dbReference type="ARBA" id="ARBA00022475"/>
    </source>
</evidence>
<evidence type="ECO:0000313" key="18">
    <source>
        <dbReference type="Proteomes" id="UP001597383"/>
    </source>
</evidence>
<evidence type="ECO:0000256" key="4">
    <source>
        <dbReference type="ARBA" id="ARBA00022448"/>
    </source>
</evidence>
<dbReference type="InterPro" id="IPR027417">
    <property type="entry name" value="P-loop_NTPase"/>
</dbReference>
<name>A0ABW4VZT6_9BACI</name>
<keyword evidence="18" id="KW-1185">Reference proteome</keyword>
<keyword evidence="8" id="KW-0653">Protein transport</keyword>
<keyword evidence="10" id="KW-0472">Membrane</keyword>
<feature type="domain" description="AAA+ ATPase" evidence="15">
    <location>
        <begin position="179"/>
        <end position="321"/>
    </location>
</feature>
<comment type="subcellular location">
    <subcellularLocation>
        <location evidence="1">Cell membrane</location>
        <topology evidence="1">Peripheral membrane protein</topology>
        <orientation evidence="1">Cytoplasmic side</orientation>
    </subcellularLocation>
</comment>
<evidence type="ECO:0000256" key="9">
    <source>
        <dbReference type="ARBA" id="ARBA00023134"/>
    </source>
</evidence>
<dbReference type="Proteomes" id="UP001597383">
    <property type="component" value="Unassembled WGS sequence"/>
</dbReference>
<dbReference type="InterPro" id="IPR003593">
    <property type="entry name" value="AAA+_ATPase"/>
</dbReference>
<accession>A0ABW4VZT6</accession>
<keyword evidence="17" id="KW-0966">Cell projection</keyword>
<evidence type="ECO:0000256" key="13">
    <source>
        <dbReference type="NCBIfam" id="TIGR03499"/>
    </source>
</evidence>
<dbReference type="InterPro" id="IPR000897">
    <property type="entry name" value="SRP54_GTPase_dom"/>
</dbReference>
<evidence type="ECO:0000256" key="7">
    <source>
        <dbReference type="ARBA" id="ARBA00022795"/>
    </source>
</evidence>
<gene>
    <name evidence="17" type="primary">flhF</name>
    <name evidence="17" type="ORF">ACFSJF_07580</name>
</gene>
<reference evidence="18" key="1">
    <citation type="journal article" date="2019" name="Int. J. Syst. Evol. Microbiol.">
        <title>The Global Catalogue of Microorganisms (GCM) 10K type strain sequencing project: providing services to taxonomists for standard genome sequencing and annotation.</title>
        <authorList>
            <consortium name="The Broad Institute Genomics Platform"/>
            <consortium name="The Broad Institute Genome Sequencing Center for Infectious Disease"/>
            <person name="Wu L."/>
            <person name="Ma J."/>
        </authorList>
    </citation>
    <scope>NUCLEOTIDE SEQUENCE [LARGE SCALE GENOMIC DNA]</scope>
    <source>
        <strain evidence="18">R28</strain>
    </source>
</reference>
<dbReference type="InterPro" id="IPR047040">
    <property type="entry name" value="FlhF__GTPase_dom"/>
</dbReference>
<keyword evidence="6" id="KW-0547">Nucleotide-binding</keyword>
<sequence length="376" mass="42998">MKVKKYVAPTMPEVMSIVRKELGPDAVILNSKEIQDKGFLGFFKKKKIEVVAALDKNPLPEKSKRQRQPAEAPKRSFNNIETPTDKSNTDILDEIKYLKKIMQQQADQKDYTFELDYQVVFEFLVDQEVNKDIAENIIQKTMKSRLDNNSINTSTIINDVRSEIETQLSSLTFHGITYDKKIVQFVGPTGVGKTTTLAKVAAQSMLKDKKKVAFITMDTYRIAAIEQLKTYAKILDVPLEVAYSIDEYKEKVELFQDYDLILVDTAGRNFRDERYVKELKDNINIDEDVETFLVLALTAKPKDLIDIYNSFYHIPIKEVILTKVDETRQYGSVLNLAIEKQIGIAYLTNGQDVPEDLLQPSPKKISNYIVGEFIDA</sequence>
<evidence type="ECO:0000256" key="11">
    <source>
        <dbReference type="ARBA" id="ARBA00023225"/>
    </source>
</evidence>
<feature type="region of interest" description="Disordered" evidence="14">
    <location>
        <begin position="59"/>
        <end position="86"/>
    </location>
</feature>
<evidence type="ECO:0000259" key="16">
    <source>
        <dbReference type="SMART" id="SM00962"/>
    </source>
</evidence>
<keyword evidence="11" id="KW-1006">Bacterial flagellum protein export</keyword>
<evidence type="ECO:0000256" key="10">
    <source>
        <dbReference type="ARBA" id="ARBA00023136"/>
    </source>
</evidence>
<keyword evidence="9" id="KW-0342">GTP-binding</keyword>
<evidence type="ECO:0000256" key="3">
    <source>
        <dbReference type="ARBA" id="ARBA00014919"/>
    </source>
</evidence>
<dbReference type="EMBL" id="JBHUHQ010000013">
    <property type="protein sequence ID" value="MFD2044120.1"/>
    <property type="molecule type" value="Genomic_DNA"/>
</dbReference>
<dbReference type="PANTHER" id="PTHR43134:SF3">
    <property type="entry name" value="FLAGELLAR BIOSYNTHESIS PROTEIN FLHF"/>
    <property type="match status" value="1"/>
</dbReference>
<keyword evidence="5" id="KW-1003">Cell membrane</keyword>
<evidence type="ECO:0000256" key="12">
    <source>
        <dbReference type="ARBA" id="ARBA00025337"/>
    </source>
</evidence>
<dbReference type="SUPFAM" id="SSF52540">
    <property type="entry name" value="P-loop containing nucleoside triphosphate hydrolases"/>
    <property type="match status" value="1"/>
</dbReference>
<comment type="function">
    <text evidence="12">Necessary for flagellar biosynthesis. May be involved in translocation of the flagellum.</text>
</comment>
<dbReference type="RefSeq" id="WP_377555709.1">
    <property type="nucleotide sequence ID" value="NZ_JBHUHQ010000013.1"/>
</dbReference>
<evidence type="ECO:0000256" key="8">
    <source>
        <dbReference type="ARBA" id="ARBA00022927"/>
    </source>
</evidence>
<organism evidence="17 18">
    <name type="scientific">Ornithinibacillus salinisoli</name>
    <dbReference type="NCBI Taxonomy" id="1848459"/>
    <lineage>
        <taxon>Bacteria</taxon>
        <taxon>Bacillati</taxon>
        <taxon>Bacillota</taxon>
        <taxon>Bacilli</taxon>
        <taxon>Bacillales</taxon>
        <taxon>Bacillaceae</taxon>
        <taxon>Ornithinibacillus</taxon>
    </lineage>
</organism>
<comment type="caution">
    <text evidence="17">The sequence shown here is derived from an EMBL/GenBank/DDBJ whole genome shotgun (WGS) entry which is preliminary data.</text>
</comment>
<dbReference type="Gene3D" id="3.40.50.300">
    <property type="entry name" value="P-loop containing nucleotide triphosphate hydrolases"/>
    <property type="match status" value="1"/>
</dbReference>
<dbReference type="PANTHER" id="PTHR43134">
    <property type="entry name" value="SIGNAL RECOGNITION PARTICLE RECEPTOR SUBUNIT ALPHA"/>
    <property type="match status" value="1"/>
</dbReference>
<dbReference type="CDD" id="cd17873">
    <property type="entry name" value="FlhF"/>
    <property type="match status" value="1"/>
</dbReference>
<dbReference type="SMART" id="SM00962">
    <property type="entry name" value="SRP54"/>
    <property type="match status" value="1"/>
</dbReference>
<evidence type="ECO:0000256" key="2">
    <source>
        <dbReference type="ARBA" id="ARBA00008531"/>
    </source>
</evidence>
<dbReference type="Pfam" id="PF00448">
    <property type="entry name" value="SRP54"/>
    <property type="match status" value="1"/>
</dbReference>
<dbReference type="NCBIfam" id="TIGR03499">
    <property type="entry name" value="FlhF"/>
    <property type="match status" value="1"/>
</dbReference>
<dbReference type="Gene3D" id="1.20.120.1380">
    <property type="entry name" value="Flagellar FlhF biosynthesis protein, N domain"/>
    <property type="match status" value="1"/>
</dbReference>
<keyword evidence="17" id="KW-0969">Cilium</keyword>
<dbReference type="SMART" id="SM00382">
    <property type="entry name" value="AAA"/>
    <property type="match status" value="1"/>
</dbReference>
<evidence type="ECO:0000259" key="15">
    <source>
        <dbReference type="SMART" id="SM00382"/>
    </source>
</evidence>
<evidence type="ECO:0000256" key="14">
    <source>
        <dbReference type="SAM" id="MobiDB-lite"/>
    </source>
</evidence>
<proteinExistence type="inferred from homology"/>
<protein>
    <recommendedName>
        <fullName evidence="3 13">Flagellar biosynthesis protein FlhF</fullName>
    </recommendedName>
</protein>
<feature type="domain" description="SRP54-type proteins GTP-binding" evidence="16">
    <location>
        <begin position="180"/>
        <end position="371"/>
    </location>
</feature>
<keyword evidence="7" id="KW-1005">Bacterial flagellum biogenesis</keyword>